<organism evidence="1 2">
    <name type="scientific">Nostoc sphaeroides CCNUC1</name>
    <dbReference type="NCBI Taxonomy" id="2653204"/>
    <lineage>
        <taxon>Bacteria</taxon>
        <taxon>Bacillati</taxon>
        <taxon>Cyanobacteriota</taxon>
        <taxon>Cyanophyceae</taxon>
        <taxon>Nostocales</taxon>
        <taxon>Nostocaceae</taxon>
        <taxon>Nostoc</taxon>
    </lineage>
</organism>
<dbReference type="Proteomes" id="UP000326678">
    <property type="component" value="Chromosome Gxm1"/>
</dbReference>
<sequence>MRGKKGIIEQVSPYFFPMPNSINPKLANPDFFLIAEYYF</sequence>
<dbReference type="AlphaFoldDB" id="A0A5P8W097"/>
<reference evidence="1 2" key="1">
    <citation type="submission" date="2019-10" db="EMBL/GenBank/DDBJ databases">
        <title>Genomic and transcriptomic insights into the perfect genentic adaptation of a filamentous nitrogen-fixing cyanobacterium to rice fields.</title>
        <authorList>
            <person name="Chen Z."/>
        </authorList>
    </citation>
    <scope>NUCLEOTIDE SEQUENCE [LARGE SCALE GENOMIC DNA]</scope>
    <source>
        <strain evidence="1">CCNUC1</strain>
    </source>
</reference>
<proteinExistence type="predicted"/>
<gene>
    <name evidence="1" type="ORF">GXM_03625</name>
</gene>
<keyword evidence="2" id="KW-1185">Reference proteome</keyword>
<dbReference type="KEGG" id="nsh:GXM_03625"/>
<protein>
    <submittedName>
        <fullName evidence="1">Uncharacterized protein</fullName>
    </submittedName>
</protein>
<evidence type="ECO:0000313" key="2">
    <source>
        <dbReference type="Proteomes" id="UP000326678"/>
    </source>
</evidence>
<accession>A0A5P8W097</accession>
<evidence type="ECO:0000313" key="1">
    <source>
        <dbReference type="EMBL" id="QFS46145.1"/>
    </source>
</evidence>
<name>A0A5P8W097_9NOSO</name>
<dbReference type="EMBL" id="CP045226">
    <property type="protein sequence ID" value="QFS46145.1"/>
    <property type="molecule type" value="Genomic_DNA"/>
</dbReference>